<feature type="coiled-coil region" evidence="1">
    <location>
        <begin position="276"/>
        <end position="419"/>
    </location>
</feature>
<accession>A0A8K1C4S8</accession>
<keyword evidence="1" id="KW-0175">Coiled coil</keyword>
<dbReference type="AlphaFoldDB" id="A0A8K1C4S8"/>
<evidence type="ECO:0000256" key="2">
    <source>
        <dbReference type="SAM" id="MobiDB-lite"/>
    </source>
</evidence>
<evidence type="ECO:0000256" key="1">
    <source>
        <dbReference type="SAM" id="Coils"/>
    </source>
</evidence>
<dbReference type="EMBL" id="SPLM01000145">
    <property type="protein sequence ID" value="TMW56390.1"/>
    <property type="molecule type" value="Genomic_DNA"/>
</dbReference>
<dbReference type="GO" id="GO:0005814">
    <property type="term" value="C:centriole"/>
    <property type="evidence" value="ECO:0007669"/>
    <property type="project" value="TreeGrafter"/>
</dbReference>
<feature type="region of interest" description="Disordered" evidence="2">
    <location>
        <begin position="1"/>
        <end position="28"/>
    </location>
</feature>
<feature type="coiled-coil region" evidence="1">
    <location>
        <begin position="448"/>
        <end position="515"/>
    </location>
</feature>
<dbReference type="SUPFAM" id="SSF57997">
    <property type="entry name" value="Tropomyosin"/>
    <property type="match status" value="1"/>
</dbReference>
<keyword evidence="4" id="KW-1185">Reference proteome</keyword>
<evidence type="ECO:0000313" key="3">
    <source>
        <dbReference type="EMBL" id="TMW56390.1"/>
    </source>
</evidence>
<feature type="compositionally biased region" description="Basic and acidic residues" evidence="2">
    <location>
        <begin position="1"/>
        <end position="16"/>
    </location>
</feature>
<gene>
    <name evidence="3" type="ORF">Poli38472_006400</name>
</gene>
<dbReference type="GO" id="GO:0060271">
    <property type="term" value="P:cilium assembly"/>
    <property type="evidence" value="ECO:0007669"/>
    <property type="project" value="TreeGrafter"/>
</dbReference>
<feature type="coiled-coil region" evidence="1">
    <location>
        <begin position="77"/>
        <end position="111"/>
    </location>
</feature>
<organism evidence="3 4">
    <name type="scientific">Pythium oligandrum</name>
    <name type="common">Mycoparasitic fungus</name>
    <dbReference type="NCBI Taxonomy" id="41045"/>
    <lineage>
        <taxon>Eukaryota</taxon>
        <taxon>Sar</taxon>
        <taxon>Stramenopiles</taxon>
        <taxon>Oomycota</taxon>
        <taxon>Peronosporomycetes</taxon>
        <taxon>Pythiales</taxon>
        <taxon>Pythiaceae</taxon>
        <taxon>Pythium</taxon>
    </lineage>
</organism>
<comment type="caution">
    <text evidence="3">The sequence shown here is derived from an EMBL/GenBank/DDBJ whole genome shotgun (WGS) entry which is preliminary data.</text>
</comment>
<dbReference type="Proteomes" id="UP000794436">
    <property type="component" value="Unassembled WGS sequence"/>
</dbReference>
<dbReference type="PANTHER" id="PTHR35970">
    <property type="entry name" value="SODIUM CHANNEL AND CLATHRIN LINKER 1"/>
    <property type="match status" value="1"/>
</dbReference>
<dbReference type="PANTHER" id="PTHR35970:SF1">
    <property type="entry name" value="SODIUM CHANNEL AND CLATHRIN LINKER 1"/>
    <property type="match status" value="1"/>
</dbReference>
<proteinExistence type="predicted"/>
<dbReference type="InterPro" id="IPR038911">
    <property type="entry name" value="SCLT1"/>
</dbReference>
<reference evidence="3" key="1">
    <citation type="submission" date="2019-03" db="EMBL/GenBank/DDBJ databases">
        <title>Long read genome sequence of the mycoparasitic Pythium oligandrum ATCC 38472 isolated from sugarbeet rhizosphere.</title>
        <authorList>
            <person name="Gaulin E."/>
        </authorList>
    </citation>
    <scope>NUCLEOTIDE SEQUENCE</scope>
    <source>
        <strain evidence="3">ATCC 38472_TT</strain>
    </source>
</reference>
<name>A0A8K1C4S8_PYTOL</name>
<protein>
    <submittedName>
        <fullName evidence="3">Uncharacterized protein</fullName>
    </submittedName>
</protein>
<dbReference type="OrthoDB" id="551053at2759"/>
<sequence>MSGRGVRADGDDDAHGGESGPQAERSRRLQTQALRMCPPVMYEPKTQTRSVTDTSTRPPPLVVGGPCAATASCHLQIAQLGDEKEFLTKYVERLLNQLRQVLQRHGELEKLKALSDPVGTSRAEAAGEAGETLERTPPWMTAEDYVNPLFQSYDLKIYELEHAVTENKKTMERIVSRAESLAKENSTLRQELEATAEKLVLRMQHEPKDPHMLHDELLMPHDTSEYLSEINERIDVLMSENNTLMEQVSLQDDELSGLKKEIADRDDQLQVMSQNFNQATLAIQELRDSCESIRDEKLQCEQQLQQYAVKLAQFENQKESIVAQMESLRTEKKNIETQVQEYERLLENAKKNAEHKDETMSHRYQNVCSRLRELNSVIEFKQKRIDELEELNRGLNSELESVRQDCEGMLQVMNSMEKQLSQYCSREDAVAELEMECKAKIEDMMIEKEQIVARESQARREIARLLERIRTQGDEQLRGEEQRAHDVSRRYEQDLGSREEQIRDLRTELAEVRANLVRVFVFDMYSLSPFEPNSTSL</sequence>
<evidence type="ECO:0000313" key="4">
    <source>
        <dbReference type="Proteomes" id="UP000794436"/>
    </source>
</evidence>
<feature type="coiled-coil region" evidence="1">
    <location>
        <begin position="171"/>
        <end position="198"/>
    </location>
</feature>